<feature type="compositionally biased region" description="Basic and acidic residues" evidence="2">
    <location>
        <begin position="128"/>
        <end position="145"/>
    </location>
</feature>
<evidence type="ECO:0000313" key="4">
    <source>
        <dbReference type="EMBL" id="MXS53389.1"/>
    </source>
</evidence>
<evidence type="ECO:0000256" key="1">
    <source>
        <dbReference type="ARBA" id="ARBA00009129"/>
    </source>
</evidence>
<evidence type="ECO:0000313" key="5">
    <source>
        <dbReference type="Proteomes" id="UP000429730"/>
    </source>
</evidence>
<dbReference type="EMBL" id="WVTJ01000024">
    <property type="protein sequence ID" value="MXS53389.1"/>
    <property type="molecule type" value="Genomic_DNA"/>
</dbReference>
<comment type="similarity">
    <text evidence="1">Belongs to the UPF0337 (CsbD) family.</text>
</comment>
<dbReference type="InterPro" id="IPR050423">
    <property type="entry name" value="UPF0337_stress_rsp"/>
</dbReference>
<feature type="domain" description="CsbD-like" evidence="3">
    <location>
        <begin position="30"/>
        <end position="79"/>
    </location>
</feature>
<dbReference type="AlphaFoldDB" id="A0AAP6V9A1"/>
<dbReference type="PANTHER" id="PTHR34977:SF1">
    <property type="entry name" value="UPF0337 PROTEIN YJBJ"/>
    <property type="match status" value="1"/>
</dbReference>
<dbReference type="Gene3D" id="1.10.1470.10">
    <property type="entry name" value="YjbJ"/>
    <property type="match status" value="2"/>
</dbReference>
<dbReference type="SUPFAM" id="SSF69047">
    <property type="entry name" value="Hypothetical protein YjbJ"/>
    <property type="match status" value="2"/>
</dbReference>
<name>A0AAP6V9A1_ENTFL</name>
<dbReference type="PANTHER" id="PTHR34977">
    <property type="entry name" value="UPF0337 PROTEIN YJBJ"/>
    <property type="match status" value="1"/>
</dbReference>
<dbReference type="Proteomes" id="UP000429730">
    <property type="component" value="Unassembled WGS sequence"/>
</dbReference>
<sequence length="145" mass="15236">MEGISMKKSGIIVGFLATAFGLAVVNKMHKMNTNKDSVKGKAKEVAGKVIGNEQMQAEGTFDQVIGASKEVLEDLKQSISGIAGTGTSEKVSGKAKEAVGNVTGDDKQKAEGFLEQATGQAKEAISNTKEKAEDVAGDIKDEFER</sequence>
<comment type="caution">
    <text evidence="4">The sequence shown here is derived from an EMBL/GenBank/DDBJ whole genome shotgun (WGS) entry which is preliminary data.</text>
</comment>
<evidence type="ECO:0000259" key="3">
    <source>
        <dbReference type="Pfam" id="PF05532"/>
    </source>
</evidence>
<organism evidence="4 5">
    <name type="scientific">Enterococcus faecalis</name>
    <name type="common">Streptococcus faecalis</name>
    <dbReference type="NCBI Taxonomy" id="1351"/>
    <lineage>
        <taxon>Bacteria</taxon>
        <taxon>Bacillati</taxon>
        <taxon>Bacillota</taxon>
        <taxon>Bacilli</taxon>
        <taxon>Lactobacillales</taxon>
        <taxon>Enterococcaceae</taxon>
        <taxon>Enterococcus</taxon>
    </lineage>
</organism>
<proteinExistence type="inferred from homology"/>
<evidence type="ECO:0000256" key="2">
    <source>
        <dbReference type="SAM" id="MobiDB-lite"/>
    </source>
</evidence>
<reference evidence="4 5" key="1">
    <citation type="submission" date="2019-04" db="EMBL/GenBank/DDBJ databases">
        <title>Step-wise assembly of the neonatal virome modulated by breast feeding.</title>
        <authorList>
            <person name="Liang G."/>
            <person name="Bushman F."/>
        </authorList>
    </citation>
    <scope>NUCLEOTIDE SEQUENCE [LARGE SCALE GENOMIC DNA]</scope>
    <source>
        <strain evidence="4 5">E3754</strain>
    </source>
</reference>
<protein>
    <submittedName>
        <fullName evidence="4">CsbD family protein</fullName>
    </submittedName>
</protein>
<dbReference type="InterPro" id="IPR008462">
    <property type="entry name" value="CsbD"/>
</dbReference>
<dbReference type="RefSeq" id="WP_002360873.1">
    <property type="nucleotide sequence ID" value="NZ_CP091909.1"/>
</dbReference>
<dbReference type="Pfam" id="PF05532">
    <property type="entry name" value="CsbD"/>
    <property type="match status" value="2"/>
</dbReference>
<feature type="region of interest" description="Disordered" evidence="2">
    <location>
        <begin position="122"/>
        <end position="145"/>
    </location>
</feature>
<feature type="domain" description="CsbD-like" evidence="3">
    <location>
        <begin position="86"/>
        <end position="134"/>
    </location>
</feature>
<gene>
    <name evidence="4" type="ORF">GTI81_11745</name>
</gene>
<dbReference type="InterPro" id="IPR036629">
    <property type="entry name" value="YjbJ_sf"/>
</dbReference>
<accession>A0AAP6V9A1</accession>